<proteinExistence type="predicted"/>
<reference evidence="1 2" key="1">
    <citation type="journal article" date="2024" name="BMC Genomics">
        <title>De novo assembly and annotation of Popillia japonica's genome with initial clues to its potential as an invasive pest.</title>
        <authorList>
            <person name="Cucini C."/>
            <person name="Boschi S."/>
            <person name="Funari R."/>
            <person name="Cardaioli E."/>
            <person name="Iannotti N."/>
            <person name="Marturano G."/>
            <person name="Paoli F."/>
            <person name="Bruttini M."/>
            <person name="Carapelli A."/>
            <person name="Frati F."/>
            <person name="Nardi F."/>
        </authorList>
    </citation>
    <scope>NUCLEOTIDE SEQUENCE [LARGE SCALE GENOMIC DNA]</scope>
    <source>
        <strain evidence="1">DMR45628</strain>
    </source>
</reference>
<dbReference type="Proteomes" id="UP001458880">
    <property type="component" value="Unassembled WGS sequence"/>
</dbReference>
<name>A0AAW1KKR5_POPJA</name>
<dbReference type="AlphaFoldDB" id="A0AAW1KKR5"/>
<organism evidence="1 2">
    <name type="scientific">Popillia japonica</name>
    <name type="common">Japanese beetle</name>
    <dbReference type="NCBI Taxonomy" id="7064"/>
    <lineage>
        <taxon>Eukaryota</taxon>
        <taxon>Metazoa</taxon>
        <taxon>Ecdysozoa</taxon>
        <taxon>Arthropoda</taxon>
        <taxon>Hexapoda</taxon>
        <taxon>Insecta</taxon>
        <taxon>Pterygota</taxon>
        <taxon>Neoptera</taxon>
        <taxon>Endopterygota</taxon>
        <taxon>Coleoptera</taxon>
        <taxon>Polyphaga</taxon>
        <taxon>Scarabaeiformia</taxon>
        <taxon>Scarabaeidae</taxon>
        <taxon>Rutelinae</taxon>
        <taxon>Popillia</taxon>
    </lineage>
</organism>
<dbReference type="EMBL" id="JASPKY010000222">
    <property type="protein sequence ID" value="KAK9719193.1"/>
    <property type="molecule type" value="Genomic_DNA"/>
</dbReference>
<evidence type="ECO:0000313" key="2">
    <source>
        <dbReference type="Proteomes" id="UP001458880"/>
    </source>
</evidence>
<sequence>MTTGGEQATQSCDGILPRAGISVERRKSAVLSVGVVPPKKQLYTHTKNLRGWKSNSADDYFKYLDSRYNFSGQVRPSVELLKAQLARVQSAQKLTILREHVVARFVRFFQSVRITQKALKDADRNVRLSVRKMLHLN</sequence>
<accession>A0AAW1KKR5</accession>
<protein>
    <submittedName>
        <fullName evidence="1">Uncharacterized protein</fullName>
    </submittedName>
</protein>
<comment type="caution">
    <text evidence="1">The sequence shown here is derived from an EMBL/GenBank/DDBJ whole genome shotgun (WGS) entry which is preliminary data.</text>
</comment>
<keyword evidence="2" id="KW-1185">Reference proteome</keyword>
<evidence type="ECO:0000313" key="1">
    <source>
        <dbReference type="EMBL" id="KAK9719193.1"/>
    </source>
</evidence>
<gene>
    <name evidence="1" type="ORF">QE152_g22801</name>
</gene>